<organism evidence="1 2">
    <name type="scientific">Fervidicella metallireducens AeB</name>
    <dbReference type="NCBI Taxonomy" id="1403537"/>
    <lineage>
        <taxon>Bacteria</taxon>
        <taxon>Bacillati</taxon>
        <taxon>Bacillota</taxon>
        <taxon>Clostridia</taxon>
        <taxon>Eubacteriales</taxon>
        <taxon>Clostridiaceae</taxon>
        <taxon>Fervidicella</taxon>
    </lineage>
</organism>
<evidence type="ECO:0000313" key="2">
    <source>
        <dbReference type="Proteomes" id="UP000019681"/>
    </source>
</evidence>
<reference evidence="1 2" key="1">
    <citation type="journal article" date="2014" name="Genome Announc.">
        <title>Draft Genome Sequence of Fervidicella metallireducens Strain AeBT, an Iron-Reducing Thermoanaerobe from the Great Artesian Basin.</title>
        <authorList>
            <person name="Patel B.K."/>
        </authorList>
    </citation>
    <scope>NUCLEOTIDE SEQUENCE [LARGE SCALE GENOMIC DNA]</scope>
    <source>
        <strain evidence="1 2">AeB</strain>
    </source>
</reference>
<dbReference type="AlphaFoldDB" id="A0A017RS45"/>
<keyword evidence="2" id="KW-1185">Reference proteome</keyword>
<gene>
    <name evidence="1" type="ORF">Q428_13185</name>
</gene>
<evidence type="ECO:0000313" key="1">
    <source>
        <dbReference type="EMBL" id="EYE87462.1"/>
    </source>
</evidence>
<dbReference type="OrthoDB" id="2988718at2"/>
<dbReference type="STRING" id="1403537.Q428_13185"/>
<accession>A0A017RS45</accession>
<dbReference type="RefSeq" id="WP_035381413.1">
    <property type="nucleotide sequence ID" value="NZ_AZQP01000055.1"/>
</dbReference>
<name>A0A017RS45_9CLOT</name>
<proteinExistence type="predicted"/>
<dbReference type="Proteomes" id="UP000019681">
    <property type="component" value="Unassembled WGS sequence"/>
</dbReference>
<dbReference type="InterPro" id="IPR045926">
    <property type="entry name" value="DUF6345"/>
</dbReference>
<comment type="caution">
    <text evidence="1">The sequence shown here is derived from an EMBL/GenBank/DDBJ whole genome shotgun (WGS) entry which is preliminary data.</text>
</comment>
<dbReference type="EMBL" id="AZQP01000055">
    <property type="protein sequence ID" value="EYE87462.1"/>
    <property type="molecule type" value="Genomic_DNA"/>
</dbReference>
<dbReference type="Pfam" id="PF19872">
    <property type="entry name" value="DUF6345"/>
    <property type="match status" value="1"/>
</dbReference>
<sequence length="365" mass="41278">MFKKIIGMLMVGIILMSITVYAYTGKFATAYHGNGYDYDANHFYSKLSGMGWTNVYNSTTASNTVKAEDILNTAASKGADIVYYSTHGYSPDNNQKYHLKLYSGYQGSEIDRIYPSGADALADGYKGFYNYIGDEFISQDSINGYYTNSKWSSNLEWIVLACCNQLEDRLFDSNDGCVKYARTMCGYPERFHQILGYHGGAPDDTVDYKVADRFGDLCNANTLYIKDCWKDANEYYNNDVWAVIYHYDNRTDKLKSPTSDTLVMSKPNIYFQYSGSSSSILNNFSNLTNLKSGIEVNGHGGNRILVEVNNKGVERFIKSWPEINNKQQLDSTLIDKNTAEKVVQKYNDSPIKEARLIYYGGSLMK</sequence>
<protein>
    <submittedName>
        <fullName evidence="1">Uncharacterized protein</fullName>
    </submittedName>
</protein>